<accession>A0A3L6QBY5</accession>
<dbReference type="EMBL" id="PQIB02000012">
    <property type="protein sequence ID" value="RLM77860.1"/>
    <property type="molecule type" value="Genomic_DNA"/>
</dbReference>
<name>A0A3L6QBY5_PANMI</name>
<gene>
    <name evidence="1" type="ORF">C2845_PM12G28300</name>
</gene>
<comment type="caution">
    <text evidence="1">The sequence shown here is derived from an EMBL/GenBank/DDBJ whole genome shotgun (WGS) entry which is preliminary data.</text>
</comment>
<proteinExistence type="predicted"/>
<keyword evidence="2" id="KW-1185">Reference proteome</keyword>
<dbReference type="Proteomes" id="UP000275267">
    <property type="component" value="Unassembled WGS sequence"/>
</dbReference>
<reference evidence="2" key="1">
    <citation type="journal article" date="2019" name="Nat. Commun.">
        <title>The genome of broomcorn millet.</title>
        <authorList>
            <person name="Zou C."/>
            <person name="Miki D."/>
            <person name="Li D."/>
            <person name="Tang Q."/>
            <person name="Xiao L."/>
            <person name="Rajput S."/>
            <person name="Deng P."/>
            <person name="Jia W."/>
            <person name="Huang R."/>
            <person name="Zhang M."/>
            <person name="Sun Y."/>
            <person name="Hu J."/>
            <person name="Fu X."/>
            <person name="Schnable P.S."/>
            <person name="Li F."/>
            <person name="Zhang H."/>
            <person name="Feng B."/>
            <person name="Zhu X."/>
            <person name="Liu R."/>
            <person name="Schnable J.C."/>
            <person name="Zhu J.-K."/>
            <person name="Zhang H."/>
        </authorList>
    </citation>
    <scope>NUCLEOTIDE SEQUENCE [LARGE SCALE GENOMIC DNA]</scope>
</reference>
<dbReference type="AlphaFoldDB" id="A0A3L6QBY5"/>
<organism evidence="1 2">
    <name type="scientific">Panicum miliaceum</name>
    <name type="common">Proso millet</name>
    <name type="synonym">Broomcorn millet</name>
    <dbReference type="NCBI Taxonomy" id="4540"/>
    <lineage>
        <taxon>Eukaryota</taxon>
        <taxon>Viridiplantae</taxon>
        <taxon>Streptophyta</taxon>
        <taxon>Embryophyta</taxon>
        <taxon>Tracheophyta</taxon>
        <taxon>Spermatophyta</taxon>
        <taxon>Magnoliopsida</taxon>
        <taxon>Liliopsida</taxon>
        <taxon>Poales</taxon>
        <taxon>Poaceae</taxon>
        <taxon>PACMAD clade</taxon>
        <taxon>Panicoideae</taxon>
        <taxon>Panicodae</taxon>
        <taxon>Paniceae</taxon>
        <taxon>Panicinae</taxon>
        <taxon>Panicum</taxon>
        <taxon>Panicum sect. Panicum</taxon>
    </lineage>
</organism>
<evidence type="ECO:0000313" key="2">
    <source>
        <dbReference type="Proteomes" id="UP000275267"/>
    </source>
</evidence>
<protein>
    <submittedName>
        <fullName evidence="1">Uncharacterized protein</fullName>
    </submittedName>
</protein>
<sequence length="83" mass="9160">MVVWWWWCRRGVIIGRGRLGRAVRLANFFPHVISNHSALLIIQDGSFLSVTAEKRGGALPCACSLVPSFNAHANLLRLGAYLA</sequence>
<evidence type="ECO:0000313" key="1">
    <source>
        <dbReference type="EMBL" id="RLM77860.1"/>
    </source>
</evidence>